<evidence type="ECO:0000313" key="1">
    <source>
        <dbReference type="EMBL" id="KAH0518389.1"/>
    </source>
</evidence>
<dbReference type="SUPFAM" id="SSF81411">
    <property type="entry name" value="Mitochondrial cytochrome c oxidase subunit VIa"/>
    <property type="match status" value="1"/>
</dbReference>
<name>A0A8J6GY47_MICOH</name>
<dbReference type="AlphaFoldDB" id="A0A8J6GY47"/>
<reference evidence="1" key="1">
    <citation type="submission" date="2020-03" db="EMBL/GenBank/DDBJ databases">
        <title>Studies in the Genomics of Life Span.</title>
        <authorList>
            <person name="Glass D."/>
        </authorList>
    </citation>
    <scope>NUCLEOTIDE SEQUENCE</scope>
    <source>
        <strain evidence="1">LTLLF</strain>
        <tissue evidence="1">Muscle</tissue>
    </source>
</reference>
<dbReference type="InterPro" id="IPR036418">
    <property type="entry name" value="Cyt_c_oxidase_su6a_sf"/>
</dbReference>
<dbReference type="EMBL" id="JAATJU010011348">
    <property type="protein sequence ID" value="KAH0518389.1"/>
    <property type="molecule type" value="Genomic_DNA"/>
</dbReference>
<gene>
    <name evidence="1" type="ORF">LTLLF_116210</name>
</gene>
<comment type="caution">
    <text evidence="1">The sequence shown here is derived from an EMBL/GenBank/DDBJ whole genome shotgun (WGS) entry which is preliminary data.</text>
</comment>
<organism evidence="1 2">
    <name type="scientific">Microtus ochrogaster</name>
    <name type="common">Prairie vole</name>
    <dbReference type="NCBI Taxonomy" id="79684"/>
    <lineage>
        <taxon>Eukaryota</taxon>
        <taxon>Metazoa</taxon>
        <taxon>Chordata</taxon>
        <taxon>Craniata</taxon>
        <taxon>Vertebrata</taxon>
        <taxon>Euteleostomi</taxon>
        <taxon>Mammalia</taxon>
        <taxon>Eutheria</taxon>
        <taxon>Euarchontoglires</taxon>
        <taxon>Glires</taxon>
        <taxon>Rodentia</taxon>
        <taxon>Myomorpha</taxon>
        <taxon>Muroidea</taxon>
        <taxon>Cricetidae</taxon>
        <taxon>Arvicolinae</taxon>
        <taxon>Microtus</taxon>
    </lineage>
</organism>
<proteinExistence type="predicted"/>
<protein>
    <submittedName>
        <fullName evidence="1">Cytochrome c oxidase subunit 6A1, mitochondrial</fullName>
    </submittedName>
</protein>
<accession>A0A8J6GY47</accession>
<evidence type="ECO:0000313" key="2">
    <source>
        <dbReference type="Proteomes" id="UP000710432"/>
    </source>
</evidence>
<dbReference type="Proteomes" id="UP000710432">
    <property type="component" value="Unassembled WGS sequence"/>
</dbReference>
<sequence>MLPTYSKTVKRHNQLHFVLDPKLIPNHSDAGAVNPSKAWDDHRRDEHPLTTPILAESEVAAGPTARGTQVFQDEVVGVRISGVSGLLGWALPWVGRPMLSGAHGEEDSARMWKALTYFVELPGVGVSMLNVFLKSQHREHPSLPPTLISTSGPSPCPGEMVTIPSATTLSVNPLQTGYEDE</sequence>
<dbReference type="Gene3D" id="4.10.95.10">
    <property type="entry name" value="Cytochrome c oxidase, subunit VIa"/>
    <property type="match status" value="1"/>
</dbReference>